<dbReference type="OrthoDB" id="9991317at2759"/>
<dbReference type="AlphaFoldDB" id="A0A0C9VKZ6"/>
<protein>
    <recommendedName>
        <fullName evidence="2">CHAT domain-containing protein</fullName>
    </recommendedName>
</protein>
<dbReference type="Gene3D" id="1.25.40.10">
    <property type="entry name" value="Tetratricopeptide repeat domain"/>
    <property type="match status" value="2"/>
</dbReference>
<dbReference type="InterPro" id="IPR019734">
    <property type="entry name" value="TPR_rpt"/>
</dbReference>
<dbReference type="Proteomes" id="UP000054279">
    <property type="component" value="Unassembled WGS sequence"/>
</dbReference>
<reference evidence="3 4" key="1">
    <citation type="submission" date="2014-06" db="EMBL/GenBank/DDBJ databases">
        <title>Evolutionary Origins and Diversification of the Mycorrhizal Mutualists.</title>
        <authorList>
            <consortium name="DOE Joint Genome Institute"/>
            <consortium name="Mycorrhizal Genomics Consortium"/>
            <person name="Kohler A."/>
            <person name="Kuo A."/>
            <person name="Nagy L.G."/>
            <person name="Floudas D."/>
            <person name="Copeland A."/>
            <person name="Barry K.W."/>
            <person name="Cichocki N."/>
            <person name="Veneault-Fourrey C."/>
            <person name="LaButti K."/>
            <person name="Lindquist E.A."/>
            <person name="Lipzen A."/>
            <person name="Lundell T."/>
            <person name="Morin E."/>
            <person name="Murat C."/>
            <person name="Riley R."/>
            <person name="Ohm R."/>
            <person name="Sun H."/>
            <person name="Tunlid A."/>
            <person name="Henrissat B."/>
            <person name="Grigoriev I.V."/>
            <person name="Hibbett D.S."/>
            <person name="Martin F."/>
        </authorList>
    </citation>
    <scope>NUCLEOTIDE SEQUENCE [LARGE SCALE GENOMIC DNA]</scope>
    <source>
        <strain evidence="3 4">SS14</strain>
    </source>
</reference>
<accession>A0A0C9VKZ6</accession>
<dbReference type="PANTHER" id="PTHR19959:SF119">
    <property type="entry name" value="FUNGAL LIPASE-LIKE DOMAIN-CONTAINING PROTEIN"/>
    <property type="match status" value="1"/>
</dbReference>
<dbReference type="HOGENOM" id="CLU_001305_0_1_1"/>
<dbReference type="Pfam" id="PF12770">
    <property type="entry name" value="CHAT"/>
    <property type="match status" value="1"/>
</dbReference>
<dbReference type="PROSITE" id="PS50005">
    <property type="entry name" value="TPR"/>
    <property type="match status" value="1"/>
</dbReference>
<proteinExistence type="predicted"/>
<evidence type="ECO:0000313" key="3">
    <source>
        <dbReference type="EMBL" id="KIJ38231.1"/>
    </source>
</evidence>
<sequence length="966" mass="106133">MDAFDEDAKAYYLCDLGTSLSARFEQLGDLSDLEKAIAVQQEAVDLTDDDHPEKAGYLSHLGLSFQRRFGQLGDLSDIDQAIVVLQQAVNLDSDAYDNMANWLHNLGVSYNNRFRRLAELSDVEEAINVLQQAVNLSPEDSTTKAVCLNSLGNSFAHRFGQLGEISDIDNAIDAMEQAANLVPPSVNRAIACKNLSSLGNCLQIRFERLRELNDIDKAIMVHQQVIDLTPDGHPAKVGHISNLGVDFSTRFLHLGKLSDIDKAIALHQQAINLIPNGHYAFKFQHLQNIGIAFLNRFEQLGDVNDIDNSIKVMQQAINLVPDGHPGKASSLNTLGESFHIRFQSLHDLSDINNAVMRLQQAVTLTPDGHADKGLYLYTLGLGFQTRFEQLSEVESLASAINAYSQAAENASSSPLIRYSAALDWAVLCSANGTPSSALEAYHMVLEMIPQRVWLGQTVSHRYKELSNIGNVVNAAAAMAISAGNLALALEWLEEGRGIVWGQILQLQTPLDDLWAKYPDLARNLQKVSIALQTAGTSTIRPSLQNIDLERPQLTAEQEGQTHRALAAEHRMLLEQIRSLDGFENFLQPKKVSQLVDASTDGPVVIINVHASRCDALVLHCYNPLEPILHVPLQEFSVEQAERLYKQLNVILRGPSTSDNRKLMIAAIDTQTPGELFQSILGSLWSCVVQPIMLKINGPVTSGLGDCMPHITWCATGPLAFLPLHAAGIYGTEEQMKISDSVVSSYSPTLNNLLRPPPTYMENSPKVLIVSQPNTPGQHPLYGTLTEAVVIMKHTSAENTIHLNASQATVTKVLDEMNQNEWIHLACHGIQNTHDSLRSAFALHDGHLELQSLMRTSLKNAQLAFLSACQTATGDENLPEEAVHLAAGMLAAGFPSVVATMWSIEDKDAPIVAEAFYSSLLRNMGNSEGNNERLRVAYALHKAVKQLCEKVGEKNFVKWVPYVHFGL</sequence>
<dbReference type="SUPFAM" id="SSF48452">
    <property type="entry name" value="TPR-like"/>
    <property type="match status" value="2"/>
</dbReference>
<dbReference type="PANTHER" id="PTHR19959">
    <property type="entry name" value="KINESIN LIGHT CHAIN"/>
    <property type="match status" value="1"/>
</dbReference>
<keyword evidence="1" id="KW-0802">TPR repeat</keyword>
<name>A0A0C9VKZ6_SPHS4</name>
<evidence type="ECO:0000256" key="1">
    <source>
        <dbReference type="PROSITE-ProRule" id="PRU00339"/>
    </source>
</evidence>
<gene>
    <name evidence="3" type="ORF">M422DRAFT_231344</name>
</gene>
<dbReference type="InterPro" id="IPR011990">
    <property type="entry name" value="TPR-like_helical_dom_sf"/>
</dbReference>
<keyword evidence="4" id="KW-1185">Reference proteome</keyword>
<dbReference type="InterPro" id="IPR024983">
    <property type="entry name" value="CHAT_dom"/>
</dbReference>
<dbReference type="EMBL" id="KN837162">
    <property type="protein sequence ID" value="KIJ38231.1"/>
    <property type="molecule type" value="Genomic_DNA"/>
</dbReference>
<organism evidence="3 4">
    <name type="scientific">Sphaerobolus stellatus (strain SS14)</name>
    <dbReference type="NCBI Taxonomy" id="990650"/>
    <lineage>
        <taxon>Eukaryota</taxon>
        <taxon>Fungi</taxon>
        <taxon>Dikarya</taxon>
        <taxon>Basidiomycota</taxon>
        <taxon>Agaricomycotina</taxon>
        <taxon>Agaricomycetes</taxon>
        <taxon>Phallomycetidae</taxon>
        <taxon>Geastrales</taxon>
        <taxon>Sphaerobolaceae</taxon>
        <taxon>Sphaerobolus</taxon>
    </lineage>
</organism>
<evidence type="ECO:0000313" key="4">
    <source>
        <dbReference type="Proteomes" id="UP000054279"/>
    </source>
</evidence>
<feature type="repeat" description="TPR" evidence="1">
    <location>
        <begin position="107"/>
        <end position="140"/>
    </location>
</feature>
<evidence type="ECO:0000259" key="2">
    <source>
        <dbReference type="Pfam" id="PF12770"/>
    </source>
</evidence>
<feature type="domain" description="CHAT" evidence="2">
    <location>
        <begin position="680"/>
        <end position="965"/>
    </location>
</feature>